<proteinExistence type="predicted"/>
<comment type="caution">
    <text evidence="1">The sequence shown here is derived from an EMBL/GenBank/DDBJ whole genome shotgun (WGS) entry which is preliminary data.</text>
</comment>
<gene>
    <name evidence="1" type="ORF">I4W93_005695</name>
</gene>
<name>A0ABS7X8E6_9GAMM</name>
<sequence length="277" mass="32365">VSRNGRLMIFYEIKFKFPPKKNLKKIEECVLNTISTEPPVNTGVERKKDEVNIYGEMLDEFNKKLCKPIFELILAEGGFDALIKIFHESVGEYVYYSFNENEVVEIDFAEWMSRKQANKEQETFIFDGKDGNDNTLLLRARVKSEKKREGLKSIFLIEDESSFKEAFNSYDPKKIKWPSSFVDDRWEEGPENLFDGFSFVVEKDNFLYIGYNLEGISIVNQYSITALLYAIMATGATDKVWAKHRKKGMGEKQFVELEGTVYYGSFKDKTKDDFWRF</sequence>
<dbReference type="EMBL" id="JAERPS020000001">
    <property type="protein sequence ID" value="MBZ9611082.1"/>
    <property type="molecule type" value="Genomic_DNA"/>
</dbReference>
<accession>A0ABS7X8E6</accession>
<reference evidence="1 2" key="1">
    <citation type="submission" date="2020-12" db="EMBL/GenBank/DDBJ databases">
        <authorList>
            <person name="Ruan W."/>
            <person name="Khan S.A."/>
            <person name="Jeon C.O."/>
        </authorList>
    </citation>
    <scope>NUCLEOTIDE SEQUENCE [LARGE SCALE GENOMIC DNA]</scope>
    <source>
        <strain evidence="1 2">MA-13</strain>
    </source>
</reference>
<protein>
    <submittedName>
        <fullName evidence="1">Uncharacterized protein</fullName>
    </submittedName>
</protein>
<evidence type="ECO:0000313" key="2">
    <source>
        <dbReference type="Proteomes" id="UP000663814"/>
    </source>
</evidence>
<organism evidence="1 2">
    <name type="scientific">Rheinheimera maricola</name>
    <dbReference type="NCBI Taxonomy" id="2793282"/>
    <lineage>
        <taxon>Bacteria</taxon>
        <taxon>Pseudomonadati</taxon>
        <taxon>Pseudomonadota</taxon>
        <taxon>Gammaproteobacteria</taxon>
        <taxon>Chromatiales</taxon>
        <taxon>Chromatiaceae</taxon>
        <taxon>Rheinheimera</taxon>
    </lineage>
</organism>
<dbReference type="RefSeq" id="WP_224673280.1">
    <property type="nucleotide sequence ID" value="NZ_JAERPS020000001.1"/>
</dbReference>
<dbReference type="Proteomes" id="UP000663814">
    <property type="component" value="Unassembled WGS sequence"/>
</dbReference>
<feature type="non-terminal residue" evidence="1">
    <location>
        <position position="1"/>
    </location>
</feature>
<evidence type="ECO:0000313" key="1">
    <source>
        <dbReference type="EMBL" id="MBZ9611082.1"/>
    </source>
</evidence>
<keyword evidence="2" id="KW-1185">Reference proteome</keyword>
<reference evidence="1 2" key="2">
    <citation type="submission" date="2021-08" db="EMBL/GenBank/DDBJ databases">
        <title>Rheinheimera aquimaris sp. nov., isolated from seawater of the East Sea in Korea.</title>
        <authorList>
            <person name="Kim K.H."/>
            <person name="Wenting R."/>
            <person name="Kim K.R."/>
            <person name="Jeon C.O."/>
        </authorList>
    </citation>
    <scope>NUCLEOTIDE SEQUENCE [LARGE SCALE GENOMIC DNA]</scope>
    <source>
        <strain evidence="1 2">MA-13</strain>
    </source>
</reference>